<dbReference type="EMBL" id="JACHHW010000005">
    <property type="protein sequence ID" value="MBB5187971.1"/>
    <property type="molecule type" value="Genomic_DNA"/>
</dbReference>
<evidence type="ECO:0000256" key="1">
    <source>
        <dbReference type="SAM" id="SignalP"/>
    </source>
</evidence>
<keyword evidence="1" id="KW-0732">Signal</keyword>
<protein>
    <submittedName>
        <fullName evidence="2">Uncharacterized protein</fullName>
    </submittedName>
</protein>
<feature type="signal peptide" evidence="1">
    <location>
        <begin position="1"/>
        <end position="24"/>
    </location>
</feature>
<reference evidence="2 3" key="1">
    <citation type="submission" date="2020-08" db="EMBL/GenBank/DDBJ databases">
        <title>Genomic Encyclopedia of Type Strains, Phase IV (KMG-IV): sequencing the most valuable type-strain genomes for metagenomic binning, comparative biology and taxonomic classification.</title>
        <authorList>
            <person name="Goeker M."/>
        </authorList>
    </citation>
    <scope>NUCLEOTIDE SEQUENCE [LARGE SCALE GENOMIC DNA]</scope>
    <source>
        <strain evidence="2 3">DSM 25701</strain>
    </source>
</reference>
<dbReference type="RefSeq" id="WP_184462982.1">
    <property type="nucleotide sequence ID" value="NZ_JACHHW010000005.1"/>
</dbReference>
<comment type="caution">
    <text evidence="2">The sequence shown here is derived from an EMBL/GenBank/DDBJ whole genome shotgun (WGS) entry which is preliminary data.</text>
</comment>
<organism evidence="2 3">
    <name type="scientific">Zhongshania antarctica</name>
    <dbReference type="NCBI Taxonomy" id="641702"/>
    <lineage>
        <taxon>Bacteria</taxon>
        <taxon>Pseudomonadati</taxon>
        <taxon>Pseudomonadota</taxon>
        <taxon>Gammaproteobacteria</taxon>
        <taxon>Cellvibrionales</taxon>
        <taxon>Spongiibacteraceae</taxon>
        <taxon>Zhongshania</taxon>
    </lineage>
</organism>
<dbReference type="AlphaFoldDB" id="A0A840R6I2"/>
<dbReference type="Proteomes" id="UP000536640">
    <property type="component" value="Unassembled WGS sequence"/>
</dbReference>
<sequence>MTKRFMPSLTLGVSMLFSISAAHAQVPALGMLPTGAGLNFSKLSALDLGGGLAGSLASLDALNIVGSQDLVPLAGPVTTFNNLLPTLSNPAKLVPGSLGGPDILFGFVPSSEVLYNNPAAILNYILNGGILVSSGLSAIPSLPIISQPLNSGSLGGFELPDISGALPADVLPLELLSPSSAIDQVLGLGAQFTAMVPAL</sequence>
<feature type="chain" id="PRO_5032415071" evidence="1">
    <location>
        <begin position="25"/>
        <end position="199"/>
    </location>
</feature>
<accession>A0A840R6I2</accession>
<name>A0A840R6I2_9GAMM</name>
<evidence type="ECO:0000313" key="3">
    <source>
        <dbReference type="Proteomes" id="UP000536640"/>
    </source>
</evidence>
<gene>
    <name evidence="2" type="ORF">HNQ57_002249</name>
</gene>
<evidence type="ECO:0000313" key="2">
    <source>
        <dbReference type="EMBL" id="MBB5187971.1"/>
    </source>
</evidence>
<keyword evidence="3" id="KW-1185">Reference proteome</keyword>
<proteinExistence type="predicted"/>